<dbReference type="Pfam" id="PF20431">
    <property type="entry name" value="E_motif"/>
    <property type="match status" value="1"/>
</dbReference>
<accession>A0AAD7KYR9</accession>
<dbReference type="PROSITE" id="PS51375">
    <property type="entry name" value="PPR"/>
    <property type="match status" value="4"/>
</dbReference>
<dbReference type="InterPro" id="IPR002885">
    <property type="entry name" value="PPR_rpt"/>
</dbReference>
<name>A0AAD7KYR9_QUISA</name>
<organism evidence="4 5">
    <name type="scientific">Quillaja saponaria</name>
    <name type="common">Soap bark tree</name>
    <dbReference type="NCBI Taxonomy" id="32244"/>
    <lineage>
        <taxon>Eukaryota</taxon>
        <taxon>Viridiplantae</taxon>
        <taxon>Streptophyta</taxon>
        <taxon>Embryophyta</taxon>
        <taxon>Tracheophyta</taxon>
        <taxon>Spermatophyta</taxon>
        <taxon>Magnoliopsida</taxon>
        <taxon>eudicotyledons</taxon>
        <taxon>Gunneridae</taxon>
        <taxon>Pentapetalae</taxon>
        <taxon>rosids</taxon>
        <taxon>fabids</taxon>
        <taxon>Fabales</taxon>
        <taxon>Quillajaceae</taxon>
        <taxon>Quillaja</taxon>
    </lineage>
</organism>
<proteinExistence type="inferred from homology"/>
<dbReference type="FunFam" id="1.25.40.10:FF:000073">
    <property type="entry name" value="Pentatricopeptide repeat-containing protein chloroplastic"/>
    <property type="match status" value="1"/>
</dbReference>
<dbReference type="GO" id="GO:0009451">
    <property type="term" value="P:RNA modification"/>
    <property type="evidence" value="ECO:0007669"/>
    <property type="project" value="InterPro"/>
</dbReference>
<evidence type="ECO:0000256" key="2">
    <source>
        <dbReference type="ARBA" id="ARBA00061659"/>
    </source>
</evidence>
<dbReference type="NCBIfam" id="TIGR00756">
    <property type="entry name" value="PPR"/>
    <property type="match status" value="3"/>
</dbReference>
<comment type="similarity">
    <text evidence="2">Belongs to the PPR family. PCMP-E subfamily.</text>
</comment>
<comment type="caution">
    <text evidence="4">The sequence shown here is derived from an EMBL/GenBank/DDBJ whole genome shotgun (WGS) entry which is preliminary data.</text>
</comment>
<evidence type="ECO:0000313" key="5">
    <source>
        <dbReference type="Proteomes" id="UP001163823"/>
    </source>
</evidence>
<dbReference type="FunFam" id="1.25.40.10:FF:000090">
    <property type="entry name" value="Pentatricopeptide repeat-containing protein, chloroplastic"/>
    <property type="match status" value="1"/>
</dbReference>
<evidence type="ECO:0000256" key="3">
    <source>
        <dbReference type="PROSITE-ProRule" id="PRU00708"/>
    </source>
</evidence>
<dbReference type="FunFam" id="1.25.40.10:FF:000196">
    <property type="entry name" value="Pentatricopeptide repeat-containing protein At4g14850"/>
    <property type="match status" value="1"/>
</dbReference>
<evidence type="ECO:0000313" key="4">
    <source>
        <dbReference type="EMBL" id="KAJ7947611.1"/>
    </source>
</evidence>
<dbReference type="KEGG" id="qsa:O6P43_028199"/>
<keyword evidence="5" id="KW-1185">Reference proteome</keyword>
<feature type="repeat" description="PPR" evidence="3">
    <location>
        <begin position="353"/>
        <end position="387"/>
    </location>
</feature>
<dbReference type="Proteomes" id="UP001163823">
    <property type="component" value="Chromosome 12"/>
</dbReference>
<dbReference type="InterPro" id="IPR011990">
    <property type="entry name" value="TPR-like_helical_dom_sf"/>
</dbReference>
<sequence>MRRKMVKMNCVLSTSHGGCTLRKAVNATNQLFSRLLTSHSLLHDSDKKEEFLLCYRQRFDQGANLLEHSGLDLSSQLQHGSLSSPHLLNKVVSFCAKSAFLRLGIQVHTAIIKLGFCSNVYICSALVDMYGKCETISYAQTLFDEMSYRNEVTWNSLISGYLQVECPVIAIDLFVDMLRMGIAPTPFSISDALVACSQMEAGELGTQVHGLCMKAGFSSNAVIGTGLIDMYSKCWDLEDSRRIFDRMLNRNVISWTSMVAAYAQNRQPDEAMVLVREMFRFGLKPNQVTYSSLLSSFSSPYYLDHCKLIHCRIIQEGLESHAFIAVGLIIMYSECSSSLEDFWKVCSGVTEWDQISWNAVISGLSNLEDGEEALICFSTMRQAGGKVDFFTYASILRAIGIISALHEGKQIHALIFRTGHTSKLCVQNGLVSMYARCGIIDDSKKVFSSMKRHDLISWNSLLSGCAHHGYGREAVYLFEKMRRTEIKPNNTTFLILFTACSHAGLLDRGLKYFELMKNDHTLEPPEMEHYATIVDLFGRHGNLHEAEAFINSMPILPGPSVYKALLSACQVHGNKEIALRSAKELLKLCPNDPAAYILLSNVLVTEGYWDDAEGVRKLMCDRGVMKNPGYSWIQANKKNISSLGHMQGNV</sequence>
<feature type="repeat" description="PPR" evidence="3">
    <location>
        <begin position="454"/>
        <end position="488"/>
    </location>
</feature>
<feature type="repeat" description="PPR" evidence="3">
    <location>
        <begin position="251"/>
        <end position="285"/>
    </location>
</feature>
<dbReference type="GO" id="GO:0003729">
    <property type="term" value="F:mRNA binding"/>
    <property type="evidence" value="ECO:0007669"/>
    <property type="project" value="UniProtKB-ARBA"/>
</dbReference>
<dbReference type="InterPro" id="IPR046848">
    <property type="entry name" value="E_motif"/>
</dbReference>
<dbReference type="Pfam" id="PF13041">
    <property type="entry name" value="PPR_2"/>
    <property type="match status" value="2"/>
</dbReference>
<dbReference type="InterPro" id="IPR046960">
    <property type="entry name" value="PPR_At4g14850-like_plant"/>
</dbReference>
<reference evidence="4" key="1">
    <citation type="journal article" date="2023" name="Science">
        <title>Elucidation of the pathway for biosynthesis of saponin adjuvants from the soapbark tree.</title>
        <authorList>
            <person name="Reed J."/>
            <person name="Orme A."/>
            <person name="El-Demerdash A."/>
            <person name="Owen C."/>
            <person name="Martin L.B.B."/>
            <person name="Misra R.C."/>
            <person name="Kikuchi S."/>
            <person name="Rejzek M."/>
            <person name="Martin A.C."/>
            <person name="Harkess A."/>
            <person name="Leebens-Mack J."/>
            <person name="Louveau T."/>
            <person name="Stephenson M.J."/>
            <person name="Osbourn A."/>
        </authorList>
    </citation>
    <scope>NUCLEOTIDE SEQUENCE</scope>
    <source>
        <strain evidence="4">S10</strain>
    </source>
</reference>
<dbReference type="SUPFAM" id="SSF48452">
    <property type="entry name" value="TPR-like"/>
    <property type="match status" value="2"/>
</dbReference>
<evidence type="ECO:0000256" key="1">
    <source>
        <dbReference type="ARBA" id="ARBA00022737"/>
    </source>
</evidence>
<feature type="repeat" description="PPR" evidence="3">
    <location>
        <begin position="150"/>
        <end position="184"/>
    </location>
</feature>
<dbReference type="Gene3D" id="1.25.40.10">
    <property type="entry name" value="Tetratricopeptide repeat domain"/>
    <property type="match status" value="5"/>
</dbReference>
<dbReference type="PANTHER" id="PTHR47926:SF342">
    <property type="entry name" value="TETRATRICOPEPTIDE-LIKE HELICAL DOMAIN-CONTAINING PROTEIN-RELATED"/>
    <property type="match status" value="1"/>
</dbReference>
<dbReference type="AlphaFoldDB" id="A0AAD7KYR9"/>
<gene>
    <name evidence="4" type="ORF">O6P43_028199</name>
</gene>
<dbReference type="Pfam" id="PF01535">
    <property type="entry name" value="PPR"/>
    <property type="match status" value="3"/>
</dbReference>
<keyword evidence="1" id="KW-0677">Repeat</keyword>
<dbReference type="EMBL" id="JARAOO010000012">
    <property type="protein sequence ID" value="KAJ7947611.1"/>
    <property type="molecule type" value="Genomic_DNA"/>
</dbReference>
<protein>
    <submittedName>
        <fullName evidence="4">Pentatricopeptide repeat-containing protein</fullName>
    </submittedName>
</protein>
<dbReference type="PANTHER" id="PTHR47926">
    <property type="entry name" value="PENTATRICOPEPTIDE REPEAT-CONTAINING PROTEIN"/>
    <property type="match status" value="1"/>
</dbReference>